<dbReference type="OrthoDB" id="10328635at2759"/>
<feature type="transmembrane region" description="Helical" evidence="1">
    <location>
        <begin position="41"/>
        <end position="62"/>
    </location>
</feature>
<dbReference type="Proteomes" id="UP000320762">
    <property type="component" value="Unassembled WGS sequence"/>
</dbReference>
<feature type="transmembrane region" description="Helical" evidence="1">
    <location>
        <begin position="92"/>
        <end position="113"/>
    </location>
</feature>
<keyword evidence="1" id="KW-0472">Membrane</keyword>
<evidence type="ECO:0000313" key="2">
    <source>
        <dbReference type="EMBL" id="TRM56525.1"/>
    </source>
</evidence>
<keyword evidence="1" id="KW-0812">Transmembrane</keyword>
<dbReference type="EMBL" id="VDMD01000067">
    <property type="protein sequence ID" value="TRM56525.1"/>
    <property type="molecule type" value="Genomic_DNA"/>
</dbReference>
<gene>
    <name evidence="2" type="ORF">BD626DRAFT_246840</name>
</gene>
<comment type="caution">
    <text evidence="2">The sequence shown here is derived from an EMBL/GenBank/DDBJ whole genome shotgun (WGS) entry which is preliminary data.</text>
</comment>
<evidence type="ECO:0000313" key="3">
    <source>
        <dbReference type="Proteomes" id="UP000320762"/>
    </source>
</evidence>
<protein>
    <submittedName>
        <fullName evidence="2">Uncharacterized protein</fullName>
    </submittedName>
</protein>
<organism evidence="2 3">
    <name type="scientific">Schizophyllum amplum</name>
    <dbReference type="NCBI Taxonomy" id="97359"/>
    <lineage>
        <taxon>Eukaryota</taxon>
        <taxon>Fungi</taxon>
        <taxon>Dikarya</taxon>
        <taxon>Basidiomycota</taxon>
        <taxon>Agaricomycotina</taxon>
        <taxon>Agaricomycetes</taxon>
        <taxon>Agaricomycetidae</taxon>
        <taxon>Agaricales</taxon>
        <taxon>Schizophyllaceae</taxon>
        <taxon>Schizophyllum</taxon>
    </lineage>
</organism>
<proteinExistence type="predicted"/>
<sequence>MNNELFFFVLANFYTFVAVGSCFGIYATLCRSLTFTRMYRALLWLQSAQSVSFGIYLLLWLYRQTRLQWDALCTMLGGSLAAECDAYVHSFVAWYAASVGMLWVLQIFTLRLVHKHIAVLREDKMAIRQETKDGLADSLYEAESGYHAPILQYSMSDDKDDEAGKRPASVYECLASERQRLADERVRFGRESADYLERKVGNLPHGPSPEVAYLTSKGMDVEELEPLRA</sequence>
<keyword evidence="3" id="KW-1185">Reference proteome</keyword>
<evidence type="ECO:0000256" key="1">
    <source>
        <dbReference type="SAM" id="Phobius"/>
    </source>
</evidence>
<feature type="transmembrane region" description="Helical" evidence="1">
    <location>
        <begin position="6"/>
        <end position="29"/>
    </location>
</feature>
<keyword evidence="1" id="KW-1133">Transmembrane helix</keyword>
<name>A0A550BVF4_9AGAR</name>
<reference evidence="2 3" key="1">
    <citation type="journal article" date="2019" name="New Phytol.">
        <title>Comparative genomics reveals unique wood-decay strategies and fruiting body development in the Schizophyllaceae.</title>
        <authorList>
            <person name="Almasi E."/>
            <person name="Sahu N."/>
            <person name="Krizsan K."/>
            <person name="Balint B."/>
            <person name="Kovacs G.M."/>
            <person name="Kiss B."/>
            <person name="Cseklye J."/>
            <person name="Drula E."/>
            <person name="Henrissat B."/>
            <person name="Nagy I."/>
            <person name="Chovatia M."/>
            <person name="Adam C."/>
            <person name="LaButti K."/>
            <person name="Lipzen A."/>
            <person name="Riley R."/>
            <person name="Grigoriev I.V."/>
            <person name="Nagy L.G."/>
        </authorList>
    </citation>
    <scope>NUCLEOTIDE SEQUENCE [LARGE SCALE GENOMIC DNA]</scope>
    <source>
        <strain evidence="2 3">NL-1724</strain>
    </source>
</reference>
<dbReference type="AlphaFoldDB" id="A0A550BVF4"/>
<accession>A0A550BVF4</accession>